<dbReference type="EMBL" id="UZAG01005030">
    <property type="protein sequence ID" value="VDO17432.1"/>
    <property type="molecule type" value="Genomic_DNA"/>
</dbReference>
<reference evidence="3" key="1">
    <citation type="submission" date="2017-02" db="UniProtKB">
        <authorList>
            <consortium name="WormBaseParasite"/>
        </authorList>
    </citation>
    <scope>IDENTIFICATION</scope>
</reference>
<protein>
    <submittedName>
        <fullName evidence="3">Mediator complex subunit 23</fullName>
    </submittedName>
</protein>
<evidence type="ECO:0000313" key="1">
    <source>
        <dbReference type="EMBL" id="VDO17432.1"/>
    </source>
</evidence>
<dbReference type="WBParaSite" id="BTMF_0000563001-mRNA-1">
    <property type="protein sequence ID" value="BTMF_0000563001-mRNA-1"/>
    <property type="gene ID" value="BTMF_0000563001"/>
</dbReference>
<dbReference type="AlphaFoldDB" id="A0A0R3QGX2"/>
<dbReference type="Proteomes" id="UP000280834">
    <property type="component" value="Unassembled WGS sequence"/>
</dbReference>
<accession>A0A0R3QGX2</accession>
<evidence type="ECO:0000313" key="2">
    <source>
        <dbReference type="Proteomes" id="UP000280834"/>
    </source>
</evidence>
<name>A0A0R3QGX2_9BILA</name>
<gene>
    <name evidence="1" type="ORF">BTMF_LOCUS4904</name>
</gene>
<evidence type="ECO:0000313" key="3">
    <source>
        <dbReference type="WBParaSite" id="BTMF_0000563001-mRNA-1"/>
    </source>
</evidence>
<keyword evidence="2" id="KW-1185">Reference proteome</keyword>
<reference evidence="1 2" key="2">
    <citation type="submission" date="2018-11" db="EMBL/GenBank/DDBJ databases">
        <authorList>
            <consortium name="Pathogen Informatics"/>
        </authorList>
    </citation>
    <scope>NUCLEOTIDE SEQUENCE [LARGE SCALE GENOMIC DNA]</scope>
</reference>
<proteinExistence type="predicted"/>
<sequence>DDDDDAETDQGNPVERSVLVIFEKFVRETRAGHLKSTITFIYHFVVSLATAPQNAATRRIIELLPHDLMLNLARLDPQTFNLDLYLPLINLCDVTSTKRALQFTCLLRKLGGF</sequence>
<organism evidence="3">
    <name type="scientific">Brugia timori</name>
    <dbReference type="NCBI Taxonomy" id="42155"/>
    <lineage>
        <taxon>Eukaryota</taxon>
        <taxon>Metazoa</taxon>
        <taxon>Ecdysozoa</taxon>
        <taxon>Nematoda</taxon>
        <taxon>Chromadorea</taxon>
        <taxon>Rhabditida</taxon>
        <taxon>Spirurina</taxon>
        <taxon>Spiruromorpha</taxon>
        <taxon>Filarioidea</taxon>
        <taxon>Onchocercidae</taxon>
        <taxon>Brugia</taxon>
    </lineage>
</organism>